<name>A0A2G7G814_9EURO</name>
<evidence type="ECO:0000313" key="1">
    <source>
        <dbReference type="EMBL" id="PIG88969.1"/>
    </source>
</evidence>
<evidence type="ECO:0000313" key="2">
    <source>
        <dbReference type="Proteomes" id="UP000231358"/>
    </source>
</evidence>
<accession>A0A2G7G814</accession>
<comment type="caution">
    <text evidence="1">The sequence shown here is derived from an EMBL/GenBank/DDBJ whole genome shotgun (WGS) entry which is preliminary data.</text>
</comment>
<dbReference type="AlphaFoldDB" id="A0A2G7G814"/>
<dbReference type="Proteomes" id="UP000231358">
    <property type="component" value="Unassembled WGS sequence"/>
</dbReference>
<protein>
    <submittedName>
        <fullName evidence="1">Uncharacterized protein</fullName>
    </submittedName>
</protein>
<proteinExistence type="predicted"/>
<keyword evidence="2" id="KW-1185">Reference proteome</keyword>
<gene>
    <name evidence="1" type="ORF">AARAC_008429</name>
</gene>
<organism evidence="1 2">
    <name type="scientific">Aspergillus arachidicola</name>
    <dbReference type="NCBI Taxonomy" id="656916"/>
    <lineage>
        <taxon>Eukaryota</taxon>
        <taxon>Fungi</taxon>
        <taxon>Dikarya</taxon>
        <taxon>Ascomycota</taxon>
        <taxon>Pezizomycotina</taxon>
        <taxon>Eurotiomycetes</taxon>
        <taxon>Eurotiomycetidae</taxon>
        <taxon>Eurotiales</taxon>
        <taxon>Aspergillaceae</taxon>
        <taxon>Aspergillus</taxon>
        <taxon>Aspergillus subgen. Circumdati</taxon>
    </lineage>
</organism>
<reference evidence="1 2" key="1">
    <citation type="submission" date="2017-05" db="EMBL/GenBank/DDBJ databases">
        <title>Genome sequence for an aflatoxigenic pathogen of Argentinian peanut, Aspergillus arachidicola.</title>
        <authorList>
            <person name="Moore G."/>
            <person name="Beltz S.B."/>
            <person name="Mack B.M."/>
        </authorList>
    </citation>
    <scope>NUCLEOTIDE SEQUENCE [LARGE SCALE GENOMIC DNA]</scope>
    <source>
        <strain evidence="1 2">CBS 117610</strain>
    </source>
</reference>
<sequence length="93" mass="10276">MAPSSDHNQRKPFHYFPQKQPTCPARTLAWYSVPSHSWLGGGQGPSSKLPIERPASARVEDGGFRFVYGTLANGSLVEFAKHKPASFHPVRDV</sequence>
<dbReference type="EMBL" id="NEXV01000086">
    <property type="protein sequence ID" value="PIG88969.1"/>
    <property type="molecule type" value="Genomic_DNA"/>
</dbReference>